<dbReference type="RefSeq" id="WP_006062112.1">
    <property type="nucleotide sequence ID" value="NZ_KB290822.1"/>
</dbReference>
<sequence length="75" mass="8304">MMEIQHNTGASLISTTAGAQATSLMELILVRLKNKLSSPEALESVLLALEWRLLRVQNHGQQQLNWQELAAAAQH</sequence>
<dbReference type="AlphaFoldDB" id="L1MLH5"/>
<dbReference type="PATRIC" id="fig|1035195.3.peg.383"/>
<evidence type="ECO:0000313" key="1">
    <source>
        <dbReference type="EMBL" id="EKX92133.1"/>
    </source>
</evidence>
<dbReference type="Proteomes" id="UP000010445">
    <property type="component" value="Unassembled WGS sequence"/>
</dbReference>
<organism evidence="1 2">
    <name type="scientific">Corynebacterium durum F0235</name>
    <dbReference type="NCBI Taxonomy" id="1035195"/>
    <lineage>
        <taxon>Bacteria</taxon>
        <taxon>Bacillati</taxon>
        <taxon>Actinomycetota</taxon>
        <taxon>Actinomycetes</taxon>
        <taxon>Mycobacteriales</taxon>
        <taxon>Corynebacteriaceae</taxon>
        <taxon>Corynebacterium</taxon>
    </lineage>
</organism>
<keyword evidence="2" id="KW-1185">Reference proteome</keyword>
<gene>
    <name evidence="1" type="ORF">HMPREF9997_00420</name>
</gene>
<dbReference type="EMBL" id="AMEM01000007">
    <property type="protein sequence ID" value="EKX92133.1"/>
    <property type="molecule type" value="Genomic_DNA"/>
</dbReference>
<dbReference type="HOGENOM" id="CLU_2664860_0_0_11"/>
<comment type="caution">
    <text evidence="1">The sequence shown here is derived from an EMBL/GenBank/DDBJ whole genome shotgun (WGS) entry which is preliminary data.</text>
</comment>
<evidence type="ECO:0000313" key="2">
    <source>
        <dbReference type="Proteomes" id="UP000010445"/>
    </source>
</evidence>
<protein>
    <submittedName>
        <fullName evidence="1">Uncharacterized protein</fullName>
    </submittedName>
</protein>
<proteinExistence type="predicted"/>
<reference evidence="1 2" key="1">
    <citation type="submission" date="2012-05" db="EMBL/GenBank/DDBJ databases">
        <authorList>
            <person name="Weinstock G."/>
            <person name="Sodergren E."/>
            <person name="Lobos E.A."/>
            <person name="Fulton L."/>
            <person name="Fulton R."/>
            <person name="Courtney L."/>
            <person name="Fronick C."/>
            <person name="O'Laughlin M."/>
            <person name="Godfrey J."/>
            <person name="Wilson R.M."/>
            <person name="Miner T."/>
            <person name="Farmer C."/>
            <person name="Delehaunty K."/>
            <person name="Cordes M."/>
            <person name="Minx P."/>
            <person name="Tomlinson C."/>
            <person name="Chen J."/>
            <person name="Wollam A."/>
            <person name="Pepin K.H."/>
            <person name="Bhonagiri V."/>
            <person name="Zhang X."/>
            <person name="Suruliraj S."/>
            <person name="Warren W."/>
            <person name="Mitreva M."/>
            <person name="Mardis E.R."/>
            <person name="Wilson R.K."/>
        </authorList>
    </citation>
    <scope>NUCLEOTIDE SEQUENCE [LARGE SCALE GENOMIC DNA]</scope>
    <source>
        <strain evidence="1 2">F0235</strain>
    </source>
</reference>
<accession>L1MLH5</accession>
<name>L1MLH5_9CORY</name>